<dbReference type="RefSeq" id="WP_185192989.1">
    <property type="nucleotide sequence ID" value="NZ_JACKXD010000003.1"/>
</dbReference>
<evidence type="ECO:0000313" key="2">
    <source>
        <dbReference type="EMBL" id="MBB6646628.1"/>
    </source>
</evidence>
<accession>A0A7J9SIS0</accession>
<comment type="caution">
    <text evidence="2">The sequence shown here is derived from an EMBL/GenBank/DDBJ whole genome shotgun (WGS) entry which is preliminary data.</text>
</comment>
<dbReference type="EMBL" id="JACKXD010000003">
    <property type="protein sequence ID" value="MBB6646628.1"/>
    <property type="molecule type" value="Genomic_DNA"/>
</dbReference>
<feature type="region of interest" description="Disordered" evidence="1">
    <location>
        <begin position="230"/>
        <end position="256"/>
    </location>
</feature>
<keyword evidence="3" id="KW-1185">Reference proteome</keyword>
<proteinExistence type="predicted"/>
<gene>
    <name evidence="2" type="ORF">H5V44_10080</name>
</gene>
<sequence length="256" mass="27031">MKRRHFILLLGGGSSGALSVGTGAFSSASAERDVAVNVVDDEKAYVGYEEADKTIPADLRNDGTVHLVTITNRFSRPISIVNVEIGDSADKLTDVSYDDSSFEPGERAEITGEVEGLDHGESVEVEITVTVQGTGVTAQLFGDTETRRFTIAREELKVEFSGTGDAEVLGAEGTVSVDVHLLGENATSVTDITNEDVDASTTLRNQVSDADDSDKIVGVTLDDTTYIHPEWNPDDCGLDGSTGGRGDPSDSPPSCT</sequence>
<dbReference type="Proteomes" id="UP000546257">
    <property type="component" value="Unassembled WGS sequence"/>
</dbReference>
<organism evidence="2 3">
    <name type="scientific">Halobellus ruber</name>
    <dbReference type="NCBI Taxonomy" id="2761102"/>
    <lineage>
        <taxon>Archaea</taxon>
        <taxon>Methanobacteriati</taxon>
        <taxon>Methanobacteriota</taxon>
        <taxon>Stenosarchaea group</taxon>
        <taxon>Halobacteria</taxon>
        <taxon>Halobacteriales</taxon>
        <taxon>Haloferacaceae</taxon>
        <taxon>Halobellus</taxon>
    </lineage>
</organism>
<dbReference type="AlphaFoldDB" id="A0A7J9SIS0"/>
<protein>
    <submittedName>
        <fullName evidence="2">Uncharacterized protein</fullName>
    </submittedName>
</protein>
<reference evidence="2 3" key="1">
    <citation type="submission" date="2020-08" db="EMBL/GenBank/DDBJ databases">
        <authorList>
            <person name="Seo M.-J."/>
        </authorList>
    </citation>
    <scope>NUCLEOTIDE SEQUENCE [LARGE SCALE GENOMIC DNA]</scope>
    <source>
        <strain evidence="2 3">MBLA0160</strain>
    </source>
</reference>
<evidence type="ECO:0000313" key="3">
    <source>
        <dbReference type="Proteomes" id="UP000546257"/>
    </source>
</evidence>
<name>A0A7J9SIS0_9EURY</name>
<evidence type="ECO:0000256" key="1">
    <source>
        <dbReference type="SAM" id="MobiDB-lite"/>
    </source>
</evidence>